<feature type="compositionally biased region" description="Basic and acidic residues" evidence="14">
    <location>
        <begin position="731"/>
        <end position="740"/>
    </location>
</feature>
<dbReference type="Pfam" id="PF00704">
    <property type="entry name" value="Glyco_hydro_18"/>
    <property type="match status" value="1"/>
</dbReference>
<dbReference type="PROSITE" id="PS50941">
    <property type="entry name" value="CHIT_BIND_I_2"/>
    <property type="match status" value="1"/>
</dbReference>
<dbReference type="Pfam" id="PF00187">
    <property type="entry name" value="Chitin_bind_1"/>
    <property type="match status" value="1"/>
</dbReference>
<feature type="region of interest" description="Disordered" evidence="14">
    <location>
        <begin position="731"/>
        <end position="753"/>
    </location>
</feature>
<keyword evidence="9" id="KW-0119">Carbohydrate metabolism</keyword>
<feature type="disulfide bond" evidence="12">
    <location>
        <begin position="111"/>
        <end position="125"/>
    </location>
</feature>
<dbReference type="PANTHER" id="PTHR11177">
    <property type="entry name" value="CHITINASE"/>
    <property type="match status" value="1"/>
</dbReference>
<dbReference type="CDD" id="cd11618">
    <property type="entry name" value="ChtBD1_1"/>
    <property type="match status" value="1"/>
</dbReference>
<dbReference type="InterPro" id="IPR050314">
    <property type="entry name" value="Glycosyl_Hydrlase_18"/>
</dbReference>
<evidence type="ECO:0000256" key="10">
    <source>
        <dbReference type="ARBA" id="ARBA00023295"/>
    </source>
</evidence>
<comment type="similarity">
    <text evidence="3">Belongs to the glycosyl hydrolase 18 family. Chitinase class V subfamily.</text>
</comment>
<evidence type="ECO:0000256" key="14">
    <source>
        <dbReference type="SAM" id="MobiDB-lite"/>
    </source>
</evidence>
<dbReference type="Gene3D" id="3.30.60.10">
    <property type="entry name" value="Endochitinase-like"/>
    <property type="match status" value="1"/>
</dbReference>
<keyword evidence="10 13" id="KW-0326">Glycosidase</keyword>
<keyword evidence="8" id="KW-0146">Chitin degradation</keyword>
<dbReference type="InterPro" id="IPR018371">
    <property type="entry name" value="Chitin-binding_1_CS"/>
</dbReference>
<feature type="domain" description="Chitin-binding type-1" evidence="16">
    <location>
        <begin position="92"/>
        <end position="140"/>
    </location>
</feature>
<dbReference type="SUPFAM" id="SSF57016">
    <property type="entry name" value="Plant lectins/antimicrobial peptides"/>
    <property type="match status" value="1"/>
</dbReference>
<dbReference type="PROSITE" id="PS01095">
    <property type="entry name" value="GH18_1"/>
    <property type="match status" value="1"/>
</dbReference>
<dbReference type="GO" id="GO:0008061">
    <property type="term" value="F:chitin binding"/>
    <property type="evidence" value="ECO:0007669"/>
    <property type="project" value="UniProtKB-UniRule"/>
</dbReference>
<evidence type="ECO:0000256" key="8">
    <source>
        <dbReference type="ARBA" id="ARBA00023024"/>
    </source>
</evidence>
<comment type="catalytic activity">
    <reaction evidence="1">
        <text>Random endo-hydrolysis of N-acetyl-beta-D-glucosaminide (1-&gt;4)-beta-linkages in chitin and chitodextrins.</text>
        <dbReference type="EC" id="3.2.1.14"/>
    </reaction>
</comment>
<dbReference type="PROSITE" id="PS51910">
    <property type="entry name" value="GH18_2"/>
    <property type="match status" value="1"/>
</dbReference>
<dbReference type="InterPro" id="IPR001223">
    <property type="entry name" value="Glyco_hydro18_cat"/>
</dbReference>
<gene>
    <name evidence="18" type="ORF">LX32DRAFT_624402</name>
</gene>
<dbReference type="PROSITE" id="PS00026">
    <property type="entry name" value="CHIT_BIND_I_1"/>
    <property type="match status" value="1"/>
</dbReference>
<feature type="chain" id="PRO_5042218647" description="chitinase" evidence="15">
    <location>
        <begin position="23"/>
        <end position="1123"/>
    </location>
</feature>
<dbReference type="Proteomes" id="UP001232148">
    <property type="component" value="Unassembled WGS sequence"/>
</dbReference>
<organism evidence="18 19">
    <name type="scientific">Colletotrichum zoysiae</name>
    <dbReference type="NCBI Taxonomy" id="1216348"/>
    <lineage>
        <taxon>Eukaryota</taxon>
        <taxon>Fungi</taxon>
        <taxon>Dikarya</taxon>
        <taxon>Ascomycota</taxon>
        <taxon>Pezizomycotina</taxon>
        <taxon>Sordariomycetes</taxon>
        <taxon>Hypocreomycetidae</taxon>
        <taxon>Glomerellales</taxon>
        <taxon>Glomerellaceae</taxon>
        <taxon>Colletotrichum</taxon>
        <taxon>Colletotrichum graminicola species complex</taxon>
    </lineage>
</organism>
<keyword evidence="11" id="KW-0624">Polysaccharide degradation</keyword>
<dbReference type="InterPro" id="IPR001002">
    <property type="entry name" value="Chitin-bd_1"/>
</dbReference>
<feature type="domain" description="GH18" evidence="17">
    <location>
        <begin position="155"/>
        <end position="507"/>
    </location>
</feature>
<dbReference type="InterPro" id="IPR001579">
    <property type="entry name" value="Glyco_hydro_18_chit_AS"/>
</dbReference>
<dbReference type="GO" id="GO:0000272">
    <property type="term" value="P:polysaccharide catabolic process"/>
    <property type="evidence" value="ECO:0007669"/>
    <property type="project" value="UniProtKB-KW"/>
</dbReference>
<evidence type="ECO:0000256" key="9">
    <source>
        <dbReference type="ARBA" id="ARBA00023277"/>
    </source>
</evidence>
<dbReference type="PANTHER" id="PTHR11177:SF333">
    <property type="entry name" value="CHITINASE"/>
    <property type="match status" value="1"/>
</dbReference>
<dbReference type="GO" id="GO:0006032">
    <property type="term" value="P:chitin catabolic process"/>
    <property type="evidence" value="ECO:0007669"/>
    <property type="project" value="UniProtKB-KW"/>
</dbReference>
<evidence type="ECO:0000256" key="15">
    <source>
        <dbReference type="SAM" id="SignalP"/>
    </source>
</evidence>
<dbReference type="Gene3D" id="3.10.50.10">
    <property type="match status" value="1"/>
</dbReference>
<dbReference type="SUPFAM" id="SSF54556">
    <property type="entry name" value="Chitinase insertion domain"/>
    <property type="match status" value="1"/>
</dbReference>
<evidence type="ECO:0000256" key="2">
    <source>
        <dbReference type="ARBA" id="ARBA00004613"/>
    </source>
</evidence>
<proteinExistence type="inferred from homology"/>
<dbReference type="SUPFAM" id="SSF51445">
    <property type="entry name" value="(Trans)glycosidases"/>
    <property type="match status" value="1"/>
</dbReference>
<feature type="disulfide bond" evidence="12">
    <location>
        <begin position="106"/>
        <end position="118"/>
    </location>
</feature>
<dbReference type="GO" id="GO:0008843">
    <property type="term" value="F:endochitinase activity"/>
    <property type="evidence" value="ECO:0007669"/>
    <property type="project" value="UniProtKB-EC"/>
</dbReference>
<comment type="caution">
    <text evidence="12">Lacks conserved residue(s) required for the propagation of feature annotation.</text>
</comment>
<dbReference type="InterPro" id="IPR011583">
    <property type="entry name" value="Chitinase_II/V-like_cat"/>
</dbReference>
<evidence type="ECO:0000256" key="11">
    <source>
        <dbReference type="ARBA" id="ARBA00023326"/>
    </source>
</evidence>
<evidence type="ECO:0000313" key="19">
    <source>
        <dbReference type="Proteomes" id="UP001232148"/>
    </source>
</evidence>
<evidence type="ECO:0000256" key="3">
    <source>
        <dbReference type="ARBA" id="ARBA00008682"/>
    </source>
</evidence>
<protein>
    <recommendedName>
        <fullName evidence="4">chitinase</fullName>
        <ecNumber evidence="4">3.2.1.14</ecNumber>
    </recommendedName>
</protein>
<sequence>MHFHSRLSALLGLFYLISPLLAAENSSYFNLNSAFGLLGSDLPAQLLDLPVGTCNAETPCVNGACCSGITGLCGYSPAECGAGNCTSNCNAKAECGQYGVPGRQTCPLGVCCSQFGFCGSVDDFCDVDKGCQSDFGGCGPVKRPSCSKTGNSVQGRSIGYYESWANTRPCGKVSPEDLNLDGLTHINFAFVFFDPVKFSIVPMDKNAGSLLSRFTALKERKPGLQTWVSVGGWSFNDPGPYQQAFSTMSSTAENRGIFIAELMYFMETYGFDGMDLDWEYPTADDRGGKAEDKANFVLLSKEIKEAFGKRYGYSITLPASYWYLQHFDLKNIQPHVDWFNLMSYDLHGTWDAASKFVGPYVATHTNITEIDLGLDLLWRAGVKPKNVVLGQGFYGRSFTLEDSKCNKPNGVCRFSGGAKEGPCSKASGILNLQEIMDIIKDKKLEPVHDEKSGTKWIHWDNDQWVSYDDGETLGQKAEFANSRCLGGLMVWALDQVAQDAASLLNPDDMDEEALLEAEVIYQDEAAKGVCYTTKCGEKCRNGDHEATQTNGQPGTLSTMDRCPKDEFRSVCCSKGSIMGTCRWRGYRGLAMSCMGGCAEGEVSITENSNSRTDKEDQSCTGGTQTYCCNGFKPPISKEQITETIKDEATDAAIAAAEALALEVAAKAFCRIAIMAATAPLRFIPFVGIIISIALQAAMPALVAVCSKGVAKAGKSVFKFQGKDYDVKLDKPLETKVDRGPSKPTSKAPDKPASCKGKRLEARVNLRNRDITRVITQGPARQEVVRRTCYGDTHGQACYHYKSVIDRDNKLSRLTCPGQKIGEALRPVVGSYNLQHNTDWSSGWLQQDNLVCQRDEYPPADIWRSRDDKAVWIRLLPAGQNGGAGSLFGGCPEKQEEELIHEGFHTTENVGCRVVTITTRRVRAVEKVIELKFDKMDDMPADYGIEANPCWPKTLNNNDPGFALLNNDDWYKAAGRSQQRGYRQYYSKAPTDKFTLDANGVAKVSIYKRGWTPPRKRKADEVKRREVDPLDIVVSEGNTTRRPTEEELLEDFGLVRCRDGSCEKEMHDLGYASLPVSGMKPTSPPETEASTTMAVALPTSLSGVLATAADVAKAAAAVITAAPE</sequence>
<keyword evidence="5" id="KW-0964">Secreted</keyword>
<dbReference type="SMART" id="SM00270">
    <property type="entry name" value="ChtBD1"/>
    <property type="match status" value="2"/>
</dbReference>
<keyword evidence="7 13" id="KW-0378">Hydrolase</keyword>
<keyword evidence="12" id="KW-1015">Disulfide bond</keyword>
<keyword evidence="15" id="KW-0732">Signal</keyword>
<evidence type="ECO:0000256" key="1">
    <source>
        <dbReference type="ARBA" id="ARBA00000822"/>
    </source>
</evidence>
<feature type="signal peptide" evidence="15">
    <location>
        <begin position="1"/>
        <end position="22"/>
    </location>
</feature>
<comment type="subcellular location">
    <subcellularLocation>
        <location evidence="2">Secreted</location>
    </subcellularLocation>
</comment>
<dbReference type="Gene3D" id="3.20.20.80">
    <property type="entry name" value="Glycosidases"/>
    <property type="match status" value="1"/>
</dbReference>
<dbReference type="AlphaFoldDB" id="A0AAD9HAT7"/>
<evidence type="ECO:0000259" key="17">
    <source>
        <dbReference type="PROSITE" id="PS51910"/>
    </source>
</evidence>
<evidence type="ECO:0000256" key="12">
    <source>
        <dbReference type="PROSITE-ProRule" id="PRU00261"/>
    </source>
</evidence>
<keyword evidence="6 12" id="KW-0147">Chitin-binding</keyword>
<evidence type="ECO:0000256" key="5">
    <source>
        <dbReference type="ARBA" id="ARBA00022525"/>
    </source>
</evidence>
<reference evidence="18" key="1">
    <citation type="submission" date="2021-06" db="EMBL/GenBank/DDBJ databases">
        <title>Comparative genomics, transcriptomics and evolutionary studies reveal genomic signatures of adaptation to plant cell wall in hemibiotrophic fungi.</title>
        <authorList>
            <consortium name="DOE Joint Genome Institute"/>
            <person name="Baroncelli R."/>
            <person name="Diaz J.F."/>
            <person name="Benocci T."/>
            <person name="Peng M."/>
            <person name="Battaglia E."/>
            <person name="Haridas S."/>
            <person name="Andreopoulos W."/>
            <person name="Labutti K."/>
            <person name="Pangilinan J."/>
            <person name="Floch G.L."/>
            <person name="Makela M.R."/>
            <person name="Henrissat B."/>
            <person name="Grigoriev I.V."/>
            <person name="Crouch J.A."/>
            <person name="De Vries R.P."/>
            <person name="Sukno S.A."/>
            <person name="Thon M.R."/>
        </authorList>
    </citation>
    <scope>NUCLEOTIDE SEQUENCE</scope>
    <source>
        <strain evidence="18">MAFF235873</strain>
    </source>
</reference>
<dbReference type="InterPro" id="IPR036861">
    <property type="entry name" value="Endochitinase-like_sf"/>
</dbReference>
<dbReference type="InterPro" id="IPR029070">
    <property type="entry name" value="Chitinase_insertion_sf"/>
</dbReference>
<evidence type="ECO:0000256" key="6">
    <source>
        <dbReference type="ARBA" id="ARBA00022669"/>
    </source>
</evidence>
<dbReference type="SMART" id="SM00636">
    <property type="entry name" value="Glyco_18"/>
    <property type="match status" value="1"/>
</dbReference>
<comment type="caution">
    <text evidence="18">The sequence shown here is derived from an EMBL/GenBank/DDBJ whole genome shotgun (WGS) entry which is preliminary data.</text>
</comment>
<keyword evidence="19" id="KW-1185">Reference proteome</keyword>
<evidence type="ECO:0000256" key="13">
    <source>
        <dbReference type="RuleBase" id="RU000489"/>
    </source>
</evidence>
<dbReference type="InterPro" id="IPR017853">
    <property type="entry name" value="GH"/>
</dbReference>
<evidence type="ECO:0000259" key="16">
    <source>
        <dbReference type="PROSITE" id="PS50941"/>
    </source>
</evidence>
<name>A0AAD9HAT7_9PEZI</name>
<accession>A0AAD9HAT7</accession>
<dbReference type="EC" id="3.2.1.14" evidence="4"/>
<dbReference type="GO" id="GO:0005576">
    <property type="term" value="C:extracellular region"/>
    <property type="evidence" value="ECO:0007669"/>
    <property type="project" value="UniProtKB-SubCell"/>
</dbReference>
<evidence type="ECO:0000256" key="4">
    <source>
        <dbReference type="ARBA" id="ARBA00012729"/>
    </source>
</evidence>
<evidence type="ECO:0000313" key="18">
    <source>
        <dbReference type="EMBL" id="KAK2025448.1"/>
    </source>
</evidence>
<dbReference type="EMBL" id="MU842937">
    <property type="protein sequence ID" value="KAK2025448.1"/>
    <property type="molecule type" value="Genomic_DNA"/>
</dbReference>
<evidence type="ECO:0000256" key="7">
    <source>
        <dbReference type="ARBA" id="ARBA00022801"/>
    </source>
</evidence>